<dbReference type="Proteomes" id="UP001152876">
    <property type="component" value="Unassembled WGS sequence"/>
</dbReference>
<organism evidence="1 2">
    <name type="scientific">Hydrogenophaga taeniospiralis CCUG 15921</name>
    <dbReference type="NCBI Taxonomy" id="1281780"/>
    <lineage>
        <taxon>Bacteria</taxon>
        <taxon>Pseudomonadati</taxon>
        <taxon>Pseudomonadota</taxon>
        <taxon>Betaproteobacteria</taxon>
        <taxon>Burkholderiales</taxon>
        <taxon>Comamonadaceae</taxon>
        <taxon>Hydrogenophaga</taxon>
    </lineage>
</organism>
<dbReference type="SUPFAM" id="SSF51126">
    <property type="entry name" value="Pectin lyase-like"/>
    <property type="match status" value="1"/>
</dbReference>
<dbReference type="Gene3D" id="2.160.20.10">
    <property type="entry name" value="Single-stranded right-handed beta-helix, Pectin lyase-like"/>
    <property type="match status" value="1"/>
</dbReference>
<reference evidence="1" key="1">
    <citation type="submission" date="2013-01" db="EMBL/GenBank/DDBJ databases">
        <title>Genome draft of Hydrogenophaga taeniospiralis 2K1.</title>
        <authorList>
            <person name="Gomila M."/>
            <person name="Lalucat J."/>
        </authorList>
    </citation>
    <scope>NUCLEOTIDE SEQUENCE</scope>
    <source>
        <strain evidence="1">CCUG 15921</strain>
    </source>
</reference>
<evidence type="ECO:0000313" key="2">
    <source>
        <dbReference type="Proteomes" id="UP001152876"/>
    </source>
</evidence>
<gene>
    <name evidence="1" type="ORF">H010_06195</name>
</gene>
<dbReference type="InterPro" id="IPR011050">
    <property type="entry name" value="Pectin_lyase_fold/virulence"/>
</dbReference>
<sequence>MGILGQFSNSVIENNVFEANNFRGSGFDHGTYLSGKTGYSGYNIVIRNNHYNRNSNVNGVCTGGNMTFHGQMDGVLIEGNRVEQDAAADGCWEMSITQGYDTAEWFRNFVVRNNKLINAGNTGMAVQSAPGIVIEGNVVINTQDRFQTGISVGHNEYQNGDVPDGNATVRNNTVCQSGGATGPAVNVNSPNSVVTNNVVVTGAAATTGVCAR</sequence>
<keyword evidence="2" id="KW-1185">Reference proteome</keyword>
<proteinExistence type="predicted"/>
<protein>
    <recommendedName>
        <fullName evidence="3">Right handed beta helix domain-containing protein</fullName>
    </recommendedName>
</protein>
<comment type="caution">
    <text evidence="1">The sequence shown here is derived from an EMBL/GenBank/DDBJ whole genome shotgun (WGS) entry which is preliminary data.</text>
</comment>
<evidence type="ECO:0008006" key="3">
    <source>
        <dbReference type="Google" id="ProtNLM"/>
    </source>
</evidence>
<dbReference type="InterPro" id="IPR012334">
    <property type="entry name" value="Pectin_lyas_fold"/>
</dbReference>
<dbReference type="EMBL" id="AOGK01000004">
    <property type="protein sequence ID" value="MDG5974836.1"/>
    <property type="molecule type" value="Genomic_DNA"/>
</dbReference>
<dbReference type="InterPro" id="IPR006626">
    <property type="entry name" value="PbH1"/>
</dbReference>
<name>A0A9X4SE93_9BURK</name>
<dbReference type="AlphaFoldDB" id="A0A9X4SE93"/>
<accession>A0A9X4SE93</accession>
<evidence type="ECO:0000313" key="1">
    <source>
        <dbReference type="EMBL" id="MDG5974836.1"/>
    </source>
</evidence>
<dbReference type="SMART" id="SM00710">
    <property type="entry name" value="PbH1"/>
    <property type="match status" value="5"/>
</dbReference>